<dbReference type="EMBL" id="RDBF01000012">
    <property type="protein sequence ID" value="RLV54945.1"/>
    <property type="molecule type" value="Genomic_DNA"/>
</dbReference>
<evidence type="ECO:0000256" key="18">
    <source>
        <dbReference type="ARBA" id="ARBA00049504"/>
    </source>
</evidence>
<dbReference type="Proteomes" id="UP000282515">
    <property type="component" value="Unassembled WGS sequence"/>
</dbReference>
<dbReference type="GO" id="GO:0005886">
    <property type="term" value="C:plasma membrane"/>
    <property type="evidence" value="ECO:0007669"/>
    <property type="project" value="UniProtKB-SubCell"/>
</dbReference>
<dbReference type="Pfam" id="PF02654">
    <property type="entry name" value="CobS"/>
    <property type="match status" value="1"/>
</dbReference>
<evidence type="ECO:0000256" key="2">
    <source>
        <dbReference type="ARBA" id="ARBA00004651"/>
    </source>
</evidence>
<evidence type="ECO:0000256" key="4">
    <source>
        <dbReference type="ARBA" id="ARBA00010561"/>
    </source>
</evidence>
<reference evidence="20 21" key="1">
    <citation type="submission" date="2018-10" db="EMBL/GenBank/DDBJ databases">
        <title>Aeromicrobium sp. 9W16Y-2 whole genome shotgun sequence.</title>
        <authorList>
            <person name="Li F."/>
        </authorList>
    </citation>
    <scope>NUCLEOTIDE SEQUENCE [LARGE SCALE GENOMIC DNA]</scope>
    <source>
        <strain evidence="20 21">9W16Y-2</strain>
    </source>
</reference>
<gene>
    <name evidence="19" type="primary">cobS</name>
    <name evidence="20" type="ORF">D9V41_14095</name>
</gene>
<evidence type="ECO:0000256" key="19">
    <source>
        <dbReference type="HAMAP-Rule" id="MF_00719"/>
    </source>
</evidence>
<dbReference type="GO" id="GO:0051073">
    <property type="term" value="F:adenosylcobinamide-GDP ribazoletransferase activity"/>
    <property type="evidence" value="ECO:0007669"/>
    <property type="project" value="UniProtKB-UniRule"/>
</dbReference>
<protein>
    <recommendedName>
        <fullName evidence="6 19">Adenosylcobinamide-GDP ribazoletransferase</fullName>
        <ecNumber evidence="5 19">2.7.8.26</ecNumber>
    </recommendedName>
    <alternativeName>
        <fullName evidence="16 19">Cobalamin synthase</fullName>
    </alternativeName>
    <alternativeName>
        <fullName evidence="15 19">Cobalamin-5'-phosphate synthase</fullName>
    </alternativeName>
</protein>
<evidence type="ECO:0000256" key="9">
    <source>
        <dbReference type="ARBA" id="ARBA00022679"/>
    </source>
</evidence>
<keyword evidence="12 19" id="KW-1133">Transmembrane helix</keyword>
<feature type="transmembrane region" description="Helical" evidence="19">
    <location>
        <begin position="204"/>
        <end position="222"/>
    </location>
</feature>
<accession>A0A3L8PI12</accession>
<evidence type="ECO:0000256" key="1">
    <source>
        <dbReference type="ARBA" id="ARBA00001946"/>
    </source>
</evidence>
<evidence type="ECO:0000256" key="8">
    <source>
        <dbReference type="ARBA" id="ARBA00022573"/>
    </source>
</evidence>
<dbReference type="PANTHER" id="PTHR34148:SF1">
    <property type="entry name" value="ADENOSYLCOBINAMIDE-GDP RIBAZOLETRANSFERASE"/>
    <property type="match status" value="1"/>
</dbReference>
<comment type="function">
    <text evidence="14 19">Joins adenosylcobinamide-GDP and alpha-ribazole to generate adenosylcobalamin (Ado-cobalamin). Also synthesizes adenosylcobalamin 5'-phosphate from adenosylcobinamide-GDP and alpha-ribazole 5'-phosphate.</text>
</comment>
<keyword evidence="10 19" id="KW-0812">Transmembrane</keyword>
<keyword evidence="13 19" id="KW-0472">Membrane</keyword>
<evidence type="ECO:0000256" key="5">
    <source>
        <dbReference type="ARBA" id="ARBA00013200"/>
    </source>
</evidence>
<dbReference type="RefSeq" id="WP_121795221.1">
    <property type="nucleotide sequence ID" value="NZ_RDBF01000012.1"/>
</dbReference>
<keyword evidence="11 19" id="KW-0460">Magnesium</keyword>
<evidence type="ECO:0000256" key="7">
    <source>
        <dbReference type="ARBA" id="ARBA00022475"/>
    </source>
</evidence>
<dbReference type="InterPro" id="IPR003805">
    <property type="entry name" value="CobS"/>
</dbReference>
<proteinExistence type="inferred from homology"/>
<evidence type="ECO:0000256" key="13">
    <source>
        <dbReference type="ARBA" id="ARBA00023136"/>
    </source>
</evidence>
<dbReference type="AlphaFoldDB" id="A0A3L8PI12"/>
<evidence type="ECO:0000256" key="3">
    <source>
        <dbReference type="ARBA" id="ARBA00004663"/>
    </source>
</evidence>
<comment type="catalytic activity">
    <reaction evidence="18 19">
        <text>alpha-ribazole 5'-phosphate + adenosylcob(III)inamide-GDP = adenosylcob(III)alamin 5'-phosphate + GMP + H(+)</text>
        <dbReference type="Rhea" id="RHEA:23560"/>
        <dbReference type="ChEBI" id="CHEBI:15378"/>
        <dbReference type="ChEBI" id="CHEBI:57918"/>
        <dbReference type="ChEBI" id="CHEBI:58115"/>
        <dbReference type="ChEBI" id="CHEBI:60487"/>
        <dbReference type="ChEBI" id="CHEBI:60493"/>
        <dbReference type="EC" id="2.7.8.26"/>
    </reaction>
</comment>
<comment type="pathway">
    <text evidence="3 19">Cofactor biosynthesis; adenosylcobalamin biosynthesis; adenosylcobalamin from cob(II)yrinate a,c-diamide: step 7/7.</text>
</comment>
<comment type="subcellular location">
    <subcellularLocation>
        <location evidence="2 19">Cell membrane</location>
        <topology evidence="2 19">Multi-pass membrane protein</topology>
    </subcellularLocation>
</comment>
<keyword evidence="21" id="KW-1185">Reference proteome</keyword>
<dbReference type="GO" id="GO:0008818">
    <property type="term" value="F:cobalamin 5'-phosphate synthase activity"/>
    <property type="evidence" value="ECO:0007669"/>
    <property type="project" value="UniProtKB-UniRule"/>
</dbReference>
<comment type="catalytic activity">
    <reaction evidence="17 19">
        <text>alpha-ribazole + adenosylcob(III)inamide-GDP = adenosylcob(III)alamin + GMP + H(+)</text>
        <dbReference type="Rhea" id="RHEA:16049"/>
        <dbReference type="ChEBI" id="CHEBI:10329"/>
        <dbReference type="ChEBI" id="CHEBI:15378"/>
        <dbReference type="ChEBI" id="CHEBI:18408"/>
        <dbReference type="ChEBI" id="CHEBI:58115"/>
        <dbReference type="ChEBI" id="CHEBI:60487"/>
        <dbReference type="EC" id="2.7.8.26"/>
    </reaction>
</comment>
<feature type="transmembrane region" description="Helical" evidence="19">
    <location>
        <begin position="177"/>
        <end position="198"/>
    </location>
</feature>
<dbReference type="PANTHER" id="PTHR34148">
    <property type="entry name" value="ADENOSYLCOBINAMIDE-GDP RIBAZOLETRANSFERASE"/>
    <property type="match status" value="1"/>
</dbReference>
<comment type="cofactor">
    <cofactor evidence="1 19">
        <name>Mg(2+)</name>
        <dbReference type="ChEBI" id="CHEBI:18420"/>
    </cofactor>
</comment>
<organism evidence="20 21">
    <name type="scientific">Aeromicrobium phragmitis</name>
    <dbReference type="NCBI Taxonomy" id="2478914"/>
    <lineage>
        <taxon>Bacteria</taxon>
        <taxon>Bacillati</taxon>
        <taxon>Actinomycetota</taxon>
        <taxon>Actinomycetes</taxon>
        <taxon>Propionibacteriales</taxon>
        <taxon>Nocardioidaceae</taxon>
        <taxon>Aeromicrobium</taxon>
    </lineage>
</organism>
<evidence type="ECO:0000256" key="12">
    <source>
        <dbReference type="ARBA" id="ARBA00022989"/>
    </source>
</evidence>
<comment type="similarity">
    <text evidence="4 19">Belongs to the CobS family.</text>
</comment>
<dbReference type="EC" id="2.7.8.26" evidence="5 19"/>
<dbReference type="OrthoDB" id="9794223at2"/>
<feature type="transmembrane region" description="Helical" evidence="19">
    <location>
        <begin position="32"/>
        <end position="53"/>
    </location>
</feature>
<dbReference type="GO" id="GO:0009236">
    <property type="term" value="P:cobalamin biosynthetic process"/>
    <property type="evidence" value="ECO:0007669"/>
    <property type="project" value="UniProtKB-UniRule"/>
</dbReference>
<feature type="transmembrane region" description="Helical" evidence="19">
    <location>
        <begin position="137"/>
        <end position="157"/>
    </location>
</feature>
<evidence type="ECO:0000256" key="10">
    <source>
        <dbReference type="ARBA" id="ARBA00022692"/>
    </source>
</evidence>
<evidence type="ECO:0000313" key="21">
    <source>
        <dbReference type="Proteomes" id="UP000282515"/>
    </source>
</evidence>
<feature type="transmembrane region" description="Helical" evidence="19">
    <location>
        <begin position="229"/>
        <end position="252"/>
    </location>
</feature>
<dbReference type="HAMAP" id="MF_00719">
    <property type="entry name" value="CobS"/>
    <property type="match status" value="1"/>
</dbReference>
<keyword evidence="7 19" id="KW-1003">Cell membrane</keyword>
<comment type="caution">
    <text evidence="20">The sequence shown here is derived from an EMBL/GenBank/DDBJ whole genome shotgun (WGS) entry which is preliminary data.</text>
</comment>
<sequence>MSVLHAWRLSVGTFTAIPVTPPPAVTPHLSGVAIALAPLAVMPLAVMVAAILWAGRELGLAPIAVAAVAVGALALGSRAFHLDGLSDTADGLTSSYDATRALEVVKLGNAGPAGAAALAIVVTAQVGALSALVTASWGPLAAGVLVCVSRATAVLGCMRGVRGARKDGLGVTYTETIAPAVAIAIWVVIALGLCAGYAALGEPWWRGLATTGAALLVIAWILRRAISRFGGVVGDVFGATVEISLAVLLLSAT</sequence>
<dbReference type="UniPathway" id="UPA00148">
    <property type="reaction ID" value="UER00238"/>
</dbReference>
<evidence type="ECO:0000256" key="11">
    <source>
        <dbReference type="ARBA" id="ARBA00022842"/>
    </source>
</evidence>
<evidence type="ECO:0000256" key="16">
    <source>
        <dbReference type="ARBA" id="ARBA00032853"/>
    </source>
</evidence>
<evidence type="ECO:0000256" key="6">
    <source>
        <dbReference type="ARBA" id="ARBA00015850"/>
    </source>
</evidence>
<feature type="transmembrane region" description="Helical" evidence="19">
    <location>
        <begin position="60"/>
        <end position="80"/>
    </location>
</feature>
<evidence type="ECO:0000313" key="20">
    <source>
        <dbReference type="EMBL" id="RLV54945.1"/>
    </source>
</evidence>
<evidence type="ECO:0000256" key="17">
    <source>
        <dbReference type="ARBA" id="ARBA00048623"/>
    </source>
</evidence>
<evidence type="ECO:0000256" key="14">
    <source>
        <dbReference type="ARBA" id="ARBA00025228"/>
    </source>
</evidence>
<keyword evidence="9 19" id="KW-0808">Transferase</keyword>
<evidence type="ECO:0000256" key="15">
    <source>
        <dbReference type="ARBA" id="ARBA00032605"/>
    </source>
</evidence>
<keyword evidence="8 19" id="KW-0169">Cobalamin biosynthesis</keyword>
<name>A0A3L8PI12_9ACTN</name>